<dbReference type="PANTHER" id="PTHR46936">
    <property type="entry name" value="ARABINOSYLTRANSFERASE XEG113"/>
    <property type="match status" value="1"/>
</dbReference>
<feature type="compositionally biased region" description="Low complexity" evidence="1">
    <location>
        <begin position="660"/>
        <end position="692"/>
    </location>
</feature>
<dbReference type="Proteomes" id="UP001165080">
    <property type="component" value="Unassembled WGS sequence"/>
</dbReference>
<organism evidence="3 4">
    <name type="scientific">Pleodorina starrii</name>
    <dbReference type="NCBI Taxonomy" id="330485"/>
    <lineage>
        <taxon>Eukaryota</taxon>
        <taxon>Viridiplantae</taxon>
        <taxon>Chlorophyta</taxon>
        <taxon>core chlorophytes</taxon>
        <taxon>Chlorophyceae</taxon>
        <taxon>CS clade</taxon>
        <taxon>Chlamydomonadales</taxon>
        <taxon>Volvocaceae</taxon>
        <taxon>Pleodorina</taxon>
    </lineage>
</organism>
<dbReference type="GO" id="GO:0052636">
    <property type="term" value="F:arabinosyltransferase activity"/>
    <property type="evidence" value="ECO:0007669"/>
    <property type="project" value="TreeGrafter"/>
</dbReference>
<dbReference type="GO" id="GO:0052325">
    <property type="term" value="P:cell wall pectin biosynthetic process"/>
    <property type="evidence" value="ECO:0007669"/>
    <property type="project" value="TreeGrafter"/>
</dbReference>
<dbReference type="InterPro" id="IPR005069">
    <property type="entry name" value="Nucl-diP-sugar_transferase"/>
</dbReference>
<feature type="domain" description="Nucleotide-diphospho-sugar transferase" evidence="2">
    <location>
        <begin position="186"/>
        <end position="422"/>
    </location>
</feature>
<dbReference type="AlphaFoldDB" id="A0A9W6BQS1"/>
<sequence length="708" mass="77525">MKAQQFMVVGALALVFLLYTSYHQQHRLSQTLHLDYLYRDGHLQTHSRVDWHAVWAAARSSSSEQDFIAAMHAADHGGADNNNAAAAAAGAQSGASSCPPQRECPTCPSRDTTTPAPAAPLAASASATATKPAISWTSFVVDGQCPQISKELAHSVAREGAVIVTWANYALWDFVKSWLFHTKESGLDNYLVGAMDAQIGRELVAGGVPCFAMFETGANHSGVGSDHLQWGGEAFHKMGRQKISLAQLFLGLGLDLLLVDVDVMLLGDVMEYFSRYPQADILVTSDQLASTIEPGDTGLEVPAKAQSPMNIGLMFFRFSERTVRFVDSWLAAINADPQYWDQNAFNDLARQGWDPVSKVDPVQKRVFLGANGTLAVGVLPVASFSGGHTFYVQRLYEVQRVTPYAVHCTFQYGANPGKRNRLREAQLFYDPPEYYTGDQYVSVELRRVPSATWGEHSARNNSAMTRYHFRGLDLQLEAVWPAVRLAAVSNRSVIMPKLACYCDKYWTELDKCRVPGATQTRIPFLCPMDHVLDPIFMDDGASQFKLRWREHSFLENPRCPGWVKRSRVTFYSSETASQPVEKWVVQEGGLVVVLPANLTQGALREVLQPYQAYKVWHLKDPEKFFGGFDDQKLGAAVEGRIQHLKPVMPPEPSPPPPPALANATSAAASPLADGSDTAAAAGAQQTASTGSSNDVQAGAGTGVELRER</sequence>
<feature type="compositionally biased region" description="Low complexity" evidence="1">
    <location>
        <begin position="112"/>
        <end position="124"/>
    </location>
</feature>
<dbReference type="EMBL" id="BRXU01000015">
    <property type="protein sequence ID" value="GLC56150.1"/>
    <property type="molecule type" value="Genomic_DNA"/>
</dbReference>
<dbReference type="PANTHER" id="PTHR46936:SF1">
    <property type="entry name" value="ARABINOSYLTRANSFERASE XEG113"/>
    <property type="match status" value="1"/>
</dbReference>
<feature type="region of interest" description="Disordered" evidence="1">
    <location>
        <begin position="645"/>
        <end position="708"/>
    </location>
</feature>
<dbReference type="Pfam" id="PF03407">
    <property type="entry name" value="Nucleotid_trans"/>
    <property type="match status" value="1"/>
</dbReference>
<evidence type="ECO:0000259" key="2">
    <source>
        <dbReference type="Pfam" id="PF03407"/>
    </source>
</evidence>
<accession>A0A9W6BQS1</accession>
<gene>
    <name evidence="3" type="primary">PLEST001846</name>
    <name evidence="3" type="ORF">PLESTB_001074000</name>
</gene>
<feature type="compositionally biased region" description="Pro residues" evidence="1">
    <location>
        <begin position="647"/>
        <end position="659"/>
    </location>
</feature>
<feature type="region of interest" description="Disordered" evidence="1">
    <location>
        <begin position="84"/>
        <end position="124"/>
    </location>
</feature>
<name>A0A9W6BQS1_9CHLO</name>
<keyword evidence="4" id="KW-1185">Reference proteome</keyword>
<comment type="caution">
    <text evidence="3">The sequence shown here is derived from an EMBL/GenBank/DDBJ whole genome shotgun (WGS) entry which is preliminary data.</text>
</comment>
<dbReference type="GO" id="GO:0005794">
    <property type="term" value="C:Golgi apparatus"/>
    <property type="evidence" value="ECO:0007669"/>
    <property type="project" value="TreeGrafter"/>
</dbReference>
<evidence type="ECO:0000256" key="1">
    <source>
        <dbReference type="SAM" id="MobiDB-lite"/>
    </source>
</evidence>
<reference evidence="3 4" key="1">
    <citation type="journal article" date="2023" name="Commun. Biol.">
        <title>Reorganization of the ancestral sex-determining regions during the evolution of trioecy in Pleodorina starrii.</title>
        <authorList>
            <person name="Takahashi K."/>
            <person name="Suzuki S."/>
            <person name="Kawai-Toyooka H."/>
            <person name="Yamamoto K."/>
            <person name="Hamaji T."/>
            <person name="Ootsuki R."/>
            <person name="Yamaguchi H."/>
            <person name="Kawachi M."/>
            <person name="Higashiyama T."/>
            <person name="Nozaki H."/>
        </authorList>
    </citation>
    <scope>NUCLEOTIDE SEQUENCE [LARGE SCALE GENOMIC DNA]</scope>
    <source>
        <strain evidence="3 4">NIES-4479</strain>
    </source>
</reference>
<protein>
    <recommendedName>
        <fullName evidence="2">Nucleotide-diphospho-sugar transferase domain-containing protein</fullName>
    </recommendedName>
</protein>
<evidence type="ECO:0000313" key="4">
    <source>
        <dbReference type="Proteomes" id="UP001165080"/>
    </source>
</evidence>
<evidence type="ECO:0000313" key="3">
    <source>
        <dbReference type="EMBL" id="GLC56150.1"/>
    </source>
</evidence>
<dbReference type="InterPro" id="IPR053250">
    <property type="entry name" value="Glycosyltransferase_77"/>
</dbReference>
<proteinExistence type="predicted"/>